<dbReference type="SUPFAM" id="SSF50249">
    <property type="entry name" value="Nucleic acid-binding proteins"/>
    <property type="match status" value="1"/>
</dbReference>
<sequence length="575" mass="66122">MKRTHTCGELTLDNKGEKVILQGWVKKNRKLGALTFIDLRDRYGTTQLLIDESSQKKFPEIKSEFVIEITGEVLERKSKNPDLKTGEIEVKVINLIIINEAKLTPFEIKDGLEANEDTKMTFRYLDLRREEMQKNLLIRSQVNKIIRDYYHRLNFIEVETPIFGKSTPEGARDFLVPSRVNVNKFYALPQSPQLYKQLLMIAGMDRYFQIAKCFRDEDLRIDRQPEFTQLDMEMSFATPEDIQNNIENLLAEIIFKVKNIKIKTPLPRITYQEAISKYGIDKPDLRFSLEINDVNDIFKSSEVNLFCNLKKNEKIRAIKVDSLLAKKDLEQLTEVAKQNSLVNLPFLKYSNNEWTGSLAKNLSDSEKQQLLKKFEIKGDCTILFAVGDFDISSRGLGAVRNEAAKILKLYKPEEINLLWVVDFPLFEFSEEENRYVAAHHPFTQPKEESLQDFDKNKSTALAAAYDIVMNGFEIGGGSQRITNENIQKRMFKAIEMSNQTVEDNFGWFINAYQYGAPYHSGCALGIDRIVMILTQASSIREVIAFPKNSNGIDPMTNAPDLVSTKQLDEINLKLK</sequence>
<feature type="binding site" evidence="8">
    <location>
        <begin position="525"/>
        <end position="528"/>
    </location>
    <ligand>
        <name>ATP</name>
        <dbReference type="ChEBI" id="CHEBI:30616"/>
    </ligand>
</feature>
<feature type="domain" description="Aminoacyl-transfer RNA synthetases class-II family profile" evidence="9">
    <location>
        <begin position="138"/>
        <end position="546"/>
    </location>
</feature>
<dbReference type="NCBIfam" id="TIGR00459">
    <property type="entry name" value="aspS_bact"/>
    <property type="match status" value="1"/>
</dbReference>
<evidence type="ECO:0000256" key="5">
    <source>
        <dbReference type="ARBA" id="ARBA00022840"/>
    </source>
</evidence>
<dbReference type="HOGENOM" id="CLU_014330_3_2_14"/>
<evidence type="ECO:0000256" key="6">
    <source>
        <dbReference type="ARBA" id="ARBA00022917"/>
    </source>
</evidence>
<dbReference type="CDD" id="cd00777">
    <property type="entry name" value="AspRS_core"/>
    <property type="match status" value="1"/>
</dbReference>
<dbReference type="Gene3D" id="2.40.50.140">
    <property type="entry name" value="Nucleic acid-binding proteins"/>
    <property type="match status" value="1"/>
</dbReference>
<dbReference type="InterPro" id="IPR004524">
    <property type="entry name" value="Asp-tRNA-ligase_1"/>
</dbReference>
<dbReference type="InterPro" id="IPR029351">
    <property type="entry name" value="GAD_dom"/>
</dbReference>
<feature type="region of interest" description="Aspartate" evidence="8">
    <location>
        <begin position="193"/>
        <end position="196"/>
    </location>
</feature>
<evidence type="ECO:0000256" key="2">
    <source>
        <dbReference type="ARBA" id="ARBA00011738"/>
    </source>
</evidence>
<dbReference type="PANTHER" id="PTHR22594:SF5">
    <property type="entry name" value="ASPARTATE--TRNA LIGASE, MITOCHONDRIAL"/>
    <property type="match status" value="1"/>
</dbReference>
<dbReference type="OrthoDB" id="9802326at2"/>
<comment type="subcellular location">
    <subcellularLocation>
        <location evidence="8">Cytoplasm</location>
    </subcellularLocation>
</comment>
<dbReference type="InterPro" id="IPR004364">
    <property type="entry name" value="Aa-tRNA-synt_II"/>
</dbReference>
<keyword evidence="3 8" id="KW-0436">Ligase</keyword>
<feature type="binding site" evidence="8">
    <location>
        <position position="224"/>
    </location>
    <ligand>
        <name>ATP</name>
        <dbReference type="ChEBI" id="CHEBI:30616"/>
    </ligand>
</feature>
<feature type="binding site" evidence="8">
    <location>
        <position position="439"/>
    </location>
    <ligand>
        <name>L-aspartate</name>
        <dbReference type="ChEBI" id="CHEBI:29991"/>
    </ligand>
</feature>
<evidence type="ECO:0000259" key="9">
    <source>
        <dbReference type="PROSITE" id="PS50862"/>
    </source>
</evidence>
<dbReference type="Proteomes" id="UP000019265">
    <property type="component" value="Chromosome"/>
</dbReference>
<dbReference type="PATRIC" id="fig|1276257.3.peg.462"/>
<accession>W6A9M5</accession>
<evidence type="ECO:0000256" key="4">
    <source>
        <dbReference type="ARBA" id="ARBA00022741"/>
    </source>
</evidence>
<dbReference type="GO" id="GO:0005737">
    <property type="term" value="C:cytoplasm"/>
    <property type="evidence" value="ECO:0007669"/>
    <property type="project" value="UniProtKB-SubCell"/>
</dbReference>
<keyword evidence="6 8" id="KW-0648">Protein biosynthesis</keyword>
<keyword evidence="4 8" id="KW-0547">Nucleotide-binding</keyword>
<dbReference type="SUPFAM" id="SSF55681">
    <property type="entry name" value="Class II aaRS and biotin synthetases"/>
    <property type="match status" value="1"/>
</dbReference>
<dbReference type="KEGG" id="ssab:SSABA_v1c04510"/>
<dbReference type="InterPro" id="IPR047089">
    <property type="entry name" value="Asp-tRNA-ligase_1_N"/>
</dbReference>
<dbReference type="PROSITE" id="PS50862">
    <property type="entry name" value="AA_TRNA_LIGASE_II"/>
    <property type="match status" value="1"/>
</dbReference>
<name>W6A9M5_9MOLU</name>
<evidence type="ECO:0000313" key="11">
    <source>
        <dbReference type="Proteomes" id="UP000019265"/>
    </source>
</evidence>
<evidence type="ECO:0000313" key="10">
    <source>
        <dbReference type="EMBL" id="AHI53858.1"/>
    </source>
</evidence>
<evidence type="ECO:0000256" key="3">
    <source>
        <dbReference type="ARBA" id="ARBA00022598"/>
    </source>
</evidence>
<dbReference type="GO" id="GO:0004815">
    <property type="term" value="F:aspartate-tRNA ligase activity"/>
    <property type="evidence" value="ECO:0007669"/>
    <property type="project" value="UniProtKB-UniRule"/>
</dbReference>
<keyword evidence="5 8" id="KW-0067">ATP-binding</keyword>
<dbReference type="InterPro" id="IPR004115">
    <property type="entry name" value="GAD-like_sf"/>
</dbReference>
<feature type="binding site" evidence="8">
    <location>
        <position position="473"/>
    </location>
    <ligand>
        <name>ATP</name>
        <dbReference type="ChEBI" id="CHEBI:30616"/>
    </ligand>
</feature>
<dbReference type="InterPro" id="IPR045864">
    <property type="entry name" value="aa-tRNA-synth_II/BPL/LPL"/>
</dbReference>
<dbReference type="NCBIfam" id="NF001750">
    <property type="entry name" value="PRK00476.1"/>
    <property type="match status" value="1"/>
</dbReference>
<dbReference type="CDD" id="cd04317">
    <property type="entry name" value="EcAspRS_like_N"/>
    <property type="match status" value="1"/>
</dbReference>
<feature type="binding site" evidence="8">
    <location>
        <position position="169"/>
    </location>
    <ligand>
        <name>L-aspartate</name>
        <dbReference type="ChEBI" id="CHEBI:29991"/>
    </ligand>
</feature>
<dbReference type="InterPro" id="IPR004365">
    <property type="entry name" value="NA-bd_OB_tRNA"/>
</dbReference>
<gene>
    <name evidence="8 10" type="primary">aspS</name>
    <name evidence="10" type="ORF">SSABA_v1c04510</name>
</gene>
<dbReference type="Pfam" id="PF01336">
    <property type="entry name" value="tRNA_anti-codon"/>
    <property type="match status" value="1"/>
</dbReference>
<dbReference type="InterPro" id="IPR012340">
    <property type="entry name" value="NA-bd_OB-fold"/>
</dbReference>
<organism evidence="10 11">
    <name type="scientific">Spiroplasma sabaudiense Ar-1343</name>
    <dbReference type="NCBI Taxonomy" id="1276257"/>
    <lineage>
        <taxon>Bacteria</taxon>
        <taxon>Bacillati</taxon>
        <taxon>Mycoplasmatota</taxon>
        <taxon>Mollicutes</taxon>
        <taxon>Entomoplasmatales</taxon>
        <taxon>Spiroplasmataceae</taxon>
        <taxon>Spiroplasma</taxon>
    </lineage>
</organism>
<dbReference type="EC" id="6.1.1.12" evidence="8"/>
<dbReference type="RefSeq" id="WP_025250999.1">
    <property type="nucleotide sequence ID" value="NZ_CP006934.1"/>
</dbReference>
<comment type="similarity">
    <text evidence="1 8">Belongs to the class-II aminoacyl-tRNA synthetase family. Type 1 subfamily.</text>
</comment>
<reference evidence="10 11" key="1">
    <citation type="journal article" date="2014" name="Genome Biol. Evol.">
        <title>Molecular evolution of the substrate utilization strategies and putative virulence factors in mosquito-associated Spiroplasma species.</title>
        <authorList>
            <person name="Chang T.H."/>
            <person name="Lo W.S."/>
            <person name="Ku C."/>
            <person name="Chen L.L."/>
            <person name="Kuo C.H."/>
        </authorList>
    </citation>
    <scope>NUCLEOTIDE SEQUENCE [LARGE SCALE GENOMIC DNA]</scope>
    <source>
        <strain evidence="10">Ar-1343</strain>
    </source>
</reference>
<dbReference type="Gene3D" id="3.30.1360.30">
    <property type="entry name" value="GAD-like domain"/>
    <property type="match status" value="1"/>
</dbReference>
<comment type="subunit">
    <text evidence="2 8">Homodimer.</text>
</comment>
<dbReference type="InterPro" id="IPR047090">
    <property type="entry name" value="AspRS_core"/>
</dbReference>
<dbReference type="EMBL" id="CP006934">
    <property type="protein sequence ID" value="AHI53858.1"/>
    <property type="molecule type" value="Genomic_DNA"/>
</dbReference>
<dbReference type="Gene3D" id="3.30.930.10">
    <property type="entry name" value="Bira Bifunctional Protein, Domain 2"/>
    <property type="match status" value="1"/>
</dbReference>
<dbReference type="Pfam" id="PF02938">
    <property type="entry name" value="GAD"/>
    <property type="match status" value="1"/>
</dbReference>
<dbReference type="HAMAP" id="MF_00044">
    <property type="entry name" value="Asp_tRNA_synth_type1"/>
    <property type="match status" value="1"/>
</dbReference>
<dbReference type="PANTHER" id="PTHR22594">
    <property type="entry name" value="ASPARTYL/LYSYL-TRNA SYNTHETASE"/>
    <property type="match status" value="1"/>
</dbReference>
<proteinExistence type="inferred from homology"/>
<comment type="caution">
    <text evidence="8">Lacks conserved residue(s) required for the propagation of feature annotation.</text>
</comment>
<dbReference type="InterPro" id="IPR002312">
    <property type="entry name" value="Asp/Asn-tRNA-synth_IIb"/>
</dbReference>
<protein>
    <recommendedName>
        <fullName evidence="8">Aspartate--tRNA ligase</fullName>
        <ecNumber evidence="8">6.1.1.12</ecNumber>
    </recommendedName>
    <alternativeName>
        <fullName evidence="8">Aspartyl-tRNA synthetase</fullName>
        <shortName evidence="8">AspRS</shortName>
    </alternativeName>
</protein>
<feature type="binding site" evidence="8">
    <location>
        <position position="215"/>
    </location>
    <ligand>
        <name>L-aspartate</name>
        <dbReference type="ChEBI" id="CHEBI:29991"/>
    </ligand>
</feature>
<evidence type="ECO:0000256" key="8">
    <source>
        <dbReference type="HAMAP-Rule" id="MF_00044"/>
    </source>
</evidence>
<dbReference type="GO" id="GO:0003676">
    <property type="term" value="F:nucleic acid binding"/>
    <property type="evidence" value="ECO:0007669"/>
    <property type="project" value="InterPro"/>
</dbReference>
<comment type="function">
    <text evidence="8">Catalyzes the attachment of L-aspartate to tRNA(Asp) in a two-step reaction: L-aspartate is first activated by ATP to form Asp-AMP and then transferred to the acceptor end of tRNA(Asp).</text>
</comment>
<comment type="catalytic activity">
    <reaction evidence="8">
        <text>tRNA(Asp) + L-aspartate + ATP = L-aspartyl-tRNA(Asp) + AMP + diphosphate</text>
        <dbReference type="Rhea" id="RHEA:19649"/>
        <dbReference type="Rhea" id="RHEA-COMP:9660"/>
        <dbReference type="Rhea" id="RHEA-COMP:9678"/>
        <dbReference type="ChEBI" id="CHEBI:29991"/>
        <dbReference type="ChEBI" id="CHEBI:30616"/>
        <dbReference type="ChEBI" id="CHEBI:33019"/>
        <dbReference type="ChEBI" id="CHEBI:78442"/>
        <dbReference type="ChEBI" id="CHEBI:78516"/>
        <dbReference type="ChEBI" id="CHEBI:456215"/>
        <dbReference type="EC" id="6.1.1.12"/>
    </reaction>
</comment>
<keyword evidence="8" id="KW-0963">Cytoplasm</keyword>
<keyword evidence="7 8" id="KW-0030">Aminoacyl-tRNA synthetase</keyword>
<dbReference type="eggNOG" id="COG0173">
    <property type="taxonomic scope" value="Bacteria"/>
</dbReference>
<evidence type="ECO:0000256" key="7">
    <source>
        <dbReference type="ARBA" id="ARBA00023146"/>
    </source>
</evidence>
<dbReference type="GO" id="GO:0006422">
    <property type="term" value="P:aspartyl-tRNA aminoacylation"/>
    <property type="evidence" value="ECO:0007669"/>
    <property type="project" value="UniProtKB-UniRule"/>
</dbReference>
<dbReference type="AlphaFoldDB" id="W6A9M5"/>
<dbReference type="GO" id="GO:0005524">
    <property type="term" value="F:ATP binding"/>
    <property type="evidence" value="ECO:0007669"/>
    <property type="project" value="UniProtKB-UniRule"/>
</dbReference>
<dbReference type="InterPro" id="IPR006195">
    <property type="entry name" value="aa-tRNA-synth_II"/>
</dbReference>
<keyword evidence="11" id="KW-1185">Reference proteome</keyword>
<dbReference type="PRINTS" id="PR01042">
    <property type="entry name" value="TRNASYNTHASP"/>
</dbReference>
<dbReference type="SUPFAM" id="SSF55261">
    <property type="entry name" value="GAD domain-like"/>
    <property type="match status" value="1"/>
</dbReference>
<evidence type="ECO:0000256" key="1">
    <source>
        <dbReference type="ARBA" id="ARBA00006303"/>
    </source>
</evidence>
<dbReference type="Pfam" id="PF00152">
    <property type="entry name" value="tRNA-synt_2"/>
    <property type="match status" value="1"/>
</dbReference>
<feature type="binding site" evidence="8">
    <location>
        <position position="480"/>
    </location>
    <ligand>
        <name>L-aspartate</name>
        <dbReference type="ChEBI" id="CHEBI:29991"/>
    </ligand>
</feature>
<feature type="binding site" evidence="8">
    <location>
        <begin position="215"/>
        <end position="217"/>
    </location>
    <ligand>
        <name>ATP</name>
        <dbReference type="ChEBI" id="CHEBI:30616"/>
    </ligand>
</feature>
<dbReference type="STRING" id="1276257.SSABA_v1c04510"/>